<dbReference type="AlphaFoldDB" id="A0A9D1HKG6"/>
<evidence type="ECO:0000259" key="1">
    <source>
        <dbReference type="Pfam" id="PF14526"/>
    </source>
</evidence>
<feature type="domain" description="Integron-associated effector binding protein" evidence="1">
    <location>
        <begin position="8"/>
        <end position="125"/>
    </location>
</feature>
<dbReference type="InterPro" id="IPR011256">
    <property type="entry name" value="Reg_factor_effector_dom_sf"/>
</dbReference>
<gene>
    <name evidence="2" type="ORF">IAB00_01830</name>
</gene>
<sequence>MDKEFAFVSSEDYRKLSDPDPTEVGAWIQPDAATGELFYFFRPVAKDLSFIPQGLTTLYVEAANYAVFPIPPSNGNMTLLNENVRRMWKYVFGEWLPQNGNLQAAEDKIDLELYHNGKTFLYVPVVLK</sequence>
<dbReference type="Gene3D" id="3.20.80.10">
    <property type="entry name" value="Regulatory factor, effector binding domain"/>
    <property type="match status" value="1"/>
</dbReference>
<dbReference type="InterPro" id="IPR029441">
    <property type="entry name" value="Cass2"/>
</dbReference>
<accession>A0A9D1HKG6</accession>
<evidence type="ECO:0000313" key="2">
    <source>
        <dbReference type="EMBL" id="HIU09986.1"/>
    </source>
</evidence>
<dbReference type="Proteomes" id="UP000824124">
    <property type="component" value="Unassembled WGS sequence"/>
</dbReference>
<dbReference type="Pfam" id="PF14526">
    <property type="entry name" value="Cass2"/>
    <property type="match status" value="1"/>
</dbReference>
<comment type="caution">
    <text evidence="2">The sequence shown here is derived from an EMBL/GenBank/DDBJ whole genome shotgun (WGS) entry which is preliminary data.</text>
</comment>
<proteinExistence type="predicted"/>
<name>A0A9D1HKG6_9FIRM</name>
<dbReference type="SUPFAM" id="SSF55136">
    <property type="entry name" value="Probable bacterial effector-binding domain"/>
    <property type="match status" value="1"/>
</dbReference>
<reference evidence="2" key="1">
    <citation type="submission" date="2020-10" db="EMBL/GenBank/DDBJ databases">
        <authorList>
            <person name="Gilroy R."/>
        </authorList>
    </citation>
    <scope>NUCLEOTIDE SEQUENCE</scope>
    <source>
        <strain evidence="2">2830</strain>
    </source>
</reference>
<reference evidence="2" key="2">
    <citation type="journal article" date="2021" name="PeerJ">
        <title>Extensive microbial diversity within the chicken gut microbiome revealed by metagenomics and culture.</title>
        <authorList>
            <person name="Gilroy R."/>
            <person name="Ravi A."/>
            <person name="Getino M."/>
            <person name="Pursley I."/>
            <person name="Horton D.L."/>
            <person name="Alikhan N.F."/>
            <person name="Baker D."/>
            <person name="Gharbi K."/>
            <person name="Hall N."/>
            <person name="Watson M."/>
            <person name="Adriaenssens E.M."/>
            <person name="Foster-Nyarko E."/>
            <person name="Jarju S."/>
            <person name="Secka A."/>
            <person name="Antonio M."/>
            <person name="Oren A."/>
            <person name="Chaudhuri R.R."/>
            <person name="La Ragione R."/>
            <person name="Hildebrand F."/>
            <person name="Pallen M.J."/>
        </authorList>
    </citation>
    <scope>NUCLEOTIDE SEQUENCE</scope>
    <source>
        <strain evidence="2">2830</strain>
    </source>
</reference>
<organism evidence="2 3">
    <name type="scientific">Candidatus Avidehalobacter gallistercoris</name>
    <dbReference type="NCBI Taxonomy" id="2840694"/>
    <lineage>
        <taxon>Bacteria</taxon>
        <taxon>Bacillati</taxon>
        <taxon>Bacillota</taxon>
        <taxon>Clostridia</taxon>
        <taxon>Eubacteriales</taxon>
        <taxon>Peptococcaceae</taxon>
        <taxon>Peptococcaceae incertae sedis</taxon>
        <taxon>Candidatus Avidehalobacter</taxon>
    </lineage>
</organism>
<protein>
    <submittedName>
        <fullName evidence="2">Effector binding domain-containing protein</fullName>
    </submittedName>
</protein>
<dbReference type="EMBL" id="DVMH01000012">
    <property type="protein sequence ID" value="HIU09986.1"/>
    <property type="molecule type" value="Genomic_DNA"/>
</dbReference>
<evidence type="ECO:0000313" key="3">
    <source>
        <dbReference type="Proteomes" id="UP000824124"/>
    </source>
</evidence>